<name>A0A8W8KHW3_MAGGI</name>
<dbReference type="AlphaFoldDB" id="A0A8W8KHW3"/>
<evidence type="ECO:0008006" key="6">
    <source>
        <dbReference type="Google" id="ProtNLM"/>
    </source>
</evidence>
<reference evidence="4" key="1">
    <citation type="submission" date="2022-08" db="UniProtKB">
        <authorList>
            <consortium name="EnsemblMetazoa"/>
        </authorList>
    </citation>
    <scope>IDENTIFICATION</scope>
    <source>
        <strain evidence="4">05x7-T-G4-1.051#20</strain>
    </source>
</reference>
<feature type="signal peptide" evidence="3">
    <location>
        <begin position="1"/>
        <end position="21"/>
    </location>
</feature>
<accession>A0A8W8KHW3</accession>
<evidence type="ECO:0000256" key="3">
    <source>
        <dbReference type="SAM" id="SignalP"/>
    </source>
</evidence>
<sequence>MSQVFLVIFVALLTDLPISNGISCYVCEKTTSEQTCISGERLVHDRLKGGRFVRNCTSDNHCLIEAIINAGGVYVSYMRSCTDGFFTGQKVEMLAKRVKPNNLTECAYDLLSGFVFCVTLCHTDYCNGPRPYEISTAMKTELFISFYSVVALIVYKISRR</sequence>
<keyword evidence="5" id="KW-1185">Reference proteome</keyword>
<evidence type="ECO:0000313" key="5">
    <source>
        <dbReference type="Proteomes" id="UP000005408"/>
    </source>
</evidence>
<dbReference type="EnsemblMetazoa" id="G23535.1">
    <property type="protein sequence ID" value="G23535.1:cds"/>
    <property type="gene ID" value="G23535"/>
</dbReference>
<feature type="chain" id="PRO_5036445419" description="Protein sleepless" evidence="3">
    <location>
        <begin position="22"/>
        <end position="160"/>
    </location>
</feature>
<evidence type="ECO:0000256" key="1">
    <source>
        <dbReference type="ARBA" id="ARBA00022729"/>
    </source>
</evidence>
<keyword evidence="1 3" id="KW-0732">Signal</keyword>
<dbReference type="OMA" id="NNLTECA"/>
<evidence type="ECO:0000256" key="2">
    <source>
        <dbReference type="ARBA" id="ARBA00023157"/>
    </source>
</evidence>
<dbReference type="PANTHER" id="PTHR10036:SF3">
    <property type="entry name" value="PROTEIN SLEEPLESS-RELATED"/>
    <property type="match status" value="1"/>
</dbReference>
<keyword evidence="2" id="KW-1015">Disulfide bond</keyword>
<protein>
    <recommendedName>
        <fullName evidence="6">Protein sleepless</fullName>
    </recommendedName>
</protein>
<organism evidence="4 5">
    <name type="scientific">Magallana gigas</name>
    <name type="common">Pacific oyster</name>
    <name type="synonym">Crassostrea gigas</name>
    <dbReference type="NCBI Taxonomy" id="29159"/>
    <lineage>
        <taxon>Eukaryota</taxon>
        <taxon>Metazoa</taxon>
        <taxon>Spiralia</taxon>
        <taxon>Lophotrochozoa</taxon>
        <taxon>Mollusca</taxon>
        <taxon>Bivalvia</taxon>
        <taxon>Autobranchia</taxon>
        <taxon>Pteriomorphia</taxon>
        <taxon>Ostreida</taxon>
        <taxon>Ostreoidea</taxon>
        <taxon>Ostreidae</taxon>
        <taxon>Magallana</taxon>
    </lineage>
</organism>
<proteinExistence type="predicted"/>
<evidence type="ECO:0000313" key="4">
    <source>
        <dbReference type="EnsemblMetazoa" id="G23535.1:cds"/>
    </source>
</evidence>
<dbReference type="PANTHER" id="PTHR10036">
    <property type="entry name" value="CD59 GLYCOPROTEIN"/>
    <property type="match status" value="1"/>
</dbReference>
<dbReference type="Proteomes" id="UP000005408">
    <property type="component" value="Unassembled WGS sequence"/>
</dbReference>
<dbReference type="OrthoDB" id="6153729at2759"/>